<organism evidence="1 2">
    <name type="scientific">Intestinimonas butyriciproducens</name>
    <dbReference type="NCBI Taxonomy" id="1297617"/>
    <lineage>
        <taxon>Bacteria</taxon>
        <taxon>Bacillati</taxon>
        <taxon>Bacillota</taxon>
        <taxon>Clostridia</taxon>
        <taxon>Eubacteriales</taxon>
        <taxon>Intestinimonas</taxon>
    </lineage>
</organism>
<keyword evidence="2" id="KW-1185">Reference proteome</keyword>
<dbReference type="KEGG" id="ibu:IB211_01286"/>
<proteinExistence type="predicted"/>
<dbReference type="EMBL" id="CP011307">
    <property type="protein sequence ID" value="ALP93679.1"/>
    <property type="molecule type" value="Genomic_DNA"/>
</dbReference>
<dbReference type="STRING" id="1297617.IB211_01286"/>
<dbReference type="Proteomes" id="UP000064844">
    <property type="component" value="Chromosome"/>
</dbReference>
<dbReference type="AlphaFoldDB" id="A0A0S2W338"/>
<protein>
    <submittedName>
        <fullName evidence="1">Uncharacterized protein</fullName>
    </submittedName>
</protein>
<gene>
    <name evidence="1" type="ORF">IB211_01286</name>
</gene>
<reference evidence="2" key="2">
    <citation type="submission" date="2015-04" db="EMBL/GenBank/DDBJ databases">
        <title>A butyrogenic pathway from the amino acid lysine in a human gut commensal.</title>
        <authorList>
            <person name="de Vos W.M."/>
            <person name="Bui N.T.P."/>
            <person name="Plugge C.M."/>
            <person name="Ritari J."/>
        </authorList>
    </citation>
    <scope>NUCLEOTIDE SEQUENCE [LARGE SCALE GENOMIC DNA]</scope>
    <source>
        <strain evidence="2">AF211</strain>
    </source>
</reference>
<sequence>MGIVHLLFLFSAIHSLLSFNPLNGLHSPPLLIPWTILIFVPQGKIQKKRC</sequence>
<evidence type="ECO:0000313" key="2">
    <source>
        <dbReference type="Proteomes" id="UP000064844"/>
    </source>
</evidence>
<evidence type="ECO:0000313" key="1">
    <source>
        <dbReference type="EMBL" id="ALP93679.1"/>
    </source>
</evidence>
<accession>A0A0S2W338</accession>
<name>A0A0S2W338_9FIRM</name>
<reference evidence="1 2" key="1">
    <citation type="journal article" date="2015" name="Nat. Commun.">
        <title>Production of butyrate from lysine and the Amadori product fructoselysine by a human gut commensal.</title>
        <authorList>
            <person name="Bui T.P."/>
            <person name="Ritari J."/>
            <person name="Boeren S."/>
            <person name="de Waard P."/>
            <person name="Plugge C.M."/>
            <person name="de Vos W.M."/>
        </authorList>
    </citation>
    <scope>NUCLEOTIDE SEQUENCE [LARGE SCALE GENOMIC DNA]</scope>
    <source>
        <strain evidence="1 2">AF211</strain>
    </source>
</reference>